<reference evidence="1" key="1">
    <citation type="journal article" date="2022" name="Int. J. Syst. Evol. Microbiol.">
        <title>A novel species of lactic acid bacteria, Ligilactobacillus pabuli sp. nov., isolated from alfalfa silage.</title>
        <authorList>
            <person name="Tohno M."/>
            <person name="Tanizawa Y."/>
            <person name="Sawada H."/>
            <person name="Sakamoto M."/>
            <person name="Ohkuma M."/>
            <person name="Kobayashi H."/>
        </authorList>
    </citation>
    <scope>NUCLEOTIDE SEQUENCE</scope>
    <source>
        <strain evidence="1">AF129</strain>
    </source>
</reference>
<dbReference type="RefSeq" id="WP_244056858.1">
    <property type="nucleotide sequence ID" value="NZ_BQXH01000026.1"/>
</dbReference>
<keyword evidence="2" id="KW-1185">Reference proteome</keyword>
<organism evidence="1 2">
    <name type="scientific">Ligilactobacillus pabuli</name>
    <dbReference type="NCBI Taxonomy" id="2886039"/>
    <lineage>
        <taxon>Bacteria</taxon>
        <taxon>Bacillati</taxon>
        <taxon>Bacillota</taxon>
        <taxon>Bacilli</taxon>
        <taxon>Lactobacillales</taxon>
        <taxon>Lactobacillaceae</taxon>
        <taxon>Ligilactobacillus</taxon>
    </lineage>
</organism>
<evidence type="ECO:0000313" key="2">
    <source>
        <dbReference type="Proteomes" id="UP001055149"/>
    </source>
</evidence>
<accession>A0ABQ5JN37</accession>
<evidence type="ECO:0008006" key="3">
    <source>
        <dbReference type="Google" id="ProtNLM"/>
    </source>
</evidence>
<protein>
    <recommendedName>
        <fullName evidence="3">AraC family transcriptional regulator</fullName>
    </recommendedName>
</protein>
<dbReference type="EMBL" id="BQXH01000026">
    <property type="protein sequence ID" value="GKS82334.1"/>
    <property type="molecule type" value="Genomic_DNA"/>
</dbReference>
<comment type="caution">
    <text evidence="1">The sequence shown here is derived from an EMBL/GenBank/DDBJ whole genome shotgun (WGS) entry which is preliminary data.</text>
</comment>
<sequence>MAKKPLILNTQGLKSLYRQAARDDQAELTSTTLLLLDVHDLGLGNCQSILIDKRRGKLWTKDSTTTLLKRFINWQNTDFFPAMQIMKQLHAGSAHHHAVPFVCGCKMIMPLSGYSRGATSWLCPLNLVHYTCLGTKQVGLQFKVNAGPDYILNESFASFRSLCRDTFAIAQKEITFMQQLAADFPPSMVSHVQKYCQQTFHDQDQTAPTASKELQNYRQQLITDVVRYTSSLIGEQPSADYLNQVNYAINHLYLRLR</sequence>
<evidence type="ECO:0000313" key="1">
    <source>
        <dbReference type="EMBL" id="GKS82334.1"/>
    </source>
</evidence>
<proteinExistence type="predicted"/>
<name>A0ABQ5JN37_9LACO</name>
<dbReference type="Proteomes" id="UP001055149">
    <property type="component" value="Unassembled WGS sequence"/>
</dbReference>
<gene>
    <name evidence="1" type="ORF">LPAF129_20200</name>
</gene>